<proteinExistence type="predicted"/>
<keyword evidence="2" id="KW-1185">Reference proteome</keyword>
<name>A0A844HH56_9RHOB</name>
<dbReference type="AlphaFoldDB" id="A0A844HH56"/>
<gene>
    <name evidence="1" type="ORF">GL300_09075</name>
</gene>
<dbReference type="OrthoDB" id="286505at204455"/>
<evidence type="ECO:0000313" key="1">
    <source>
        <dbReference type="EMBL" id="MTH59363.1"/>
    </source>
</evidence>
<dbReference type="RefSeq" id="WP_155039310.1">
    <property type="nucleotide sequence ID" value="NZ_JBHGCD010000003.1"/>
</dbReference>
<sequence length="62" mass="6560">MGISSLAIWATASSIDGAAGSRYNTFLPEHLLKIAIIVTCPTINGASAGRCVCKAPRVEWRL</sequence>
<accession>A0A844HH56</accession>
<organism evidence="1 2">
    <name type="scientific">Paracoccus litorisediminis</name>
    <dbReference type="NCBI Taxonomy" id="2006130"/>
    <lineage>
        <taxon>Bacteria</taxon>
        <taxon>Pseudomonadati</taxon>
        <taxon>Pseudomonadota</taxon>
        <taxon>Alphaproteobacteria</taxon>
        <taxon>Rhodobacterales</taxon>
        <taxon>Paracoccaceae</taxon>
        <taxon>Paracoccus</taxon>
    </lineage>
</organism>
<dbReference type="Proteomes" id="UP000449846">
    <property type="component" value="Unassembled WGS sequence"/>
</dbReference>
<protein>
    <submittedName>
        <fullName evidence="1">Uncharacterized protein</fullName>
    </submittedName>
</protein>
<dbReference type="EMBL" id="WMIG01000003">
    <property type="protein sequence ID" value="MTH59363.1"/>
    <property type="molecule type" value="Genomic_DNA"/>
</dbReference>
<comment type="caution">
    <text evidence="1">The sequence shown here is derived from an EMBL/GenBank/DDBJ whole genome shotgun (WGS) entry which is preliminary data.</text>
</comment>
<reference evidence="1 2" key="1">
    <citation type="submission" date="2019-11" db="EMBL/GenBank/DDBJ databases">
        <authorList>
            <person name="Dong K."/>
        </authorList>
    </citation>
    <scope>NUCLEOTIDE SEQUENCE [LARGE SCALE GENOMIC DNA]</scope>
    <source>
        <strain evidence="1 2">NBRC 112902</strain>
    </source>
</reference>
<evidence type="ECO:0000313" key="2">
    <source>
        <dbReference type="Proteomes" id="UP000449846"/>
    </source>
</evidence>